<proteinExistence type="predicted"/>
<evidence type="ECO:0000313" key="2">
    <source>
        <dbReference type="EMBL" id="MFB9096432.1"/>
    </source>
</evidence>
<name>A0ABV5GM20_9FLAO</name>
<sequence length="97" mass="11270">MKFLCKIVLLFFLFFLSAPSIISLCDDSADLSSFFNLSEEEEEENIASFNEIKVLPIFQSCSLLPFKRIFRKKHFIIDDKFVESQTLIIFSPPPELI</sequence>
<keyword evidence="1" id="KW-0732">Signal</keyword>
<protein>
    <recommendedName>
        <fullName evidence="4">Secreted protein</fullName>
    </recommendedName>
</protein>
<feature type="signal peptide" evidence="1">
    <location>
        <begin position="1"/>
        <end position="22"/>
    </location>
</feature>
<feature type="chain" id="PRO_5047144643" description="Secreted protein" evidence="1">
    <location>
        <begin position="23"/>
        <end position="97"/>
    </location>
</feature>
<dbReference type="Proteomes" id="UP001589607">
    <property type="component" value="Unassembled WGS sequence"/>
</dbReference>
<keyword evidence="3" id="KW-1185">Reference proteome</keyword>
<dbReference type="RefSeq" id="WP_236455557.1">
    <property type="nucleotide sequence ID" value="NZ_CBCSGE010000002.1"/>
</dbReference>
<dbReference type="EMBL" id="JBHMEY010000018">
    <property type="protein sequence ID" value="MFB9096432.1"/>
    <property type="molecule type" value="Genomic_DNA"/>
</dbReference>
<reference evidence="2 3" key="1">
    <citation type="submission" date="2024-09" db="EMBL/GenBank/DDBJ databases">
        <authorList>
            <person name="Sun Q."/>
            <person name="Mori K."/>
        </authorList>
    </citation>
    <scope>NUCLEOTIDE SEQUENCE [LARGE SCALE GENOMIC DNA]</scope>
    <source>
        <strain evidence="2 3">CECT 7955</strain>
    </source>
</reference>
<evidence type="ECO:0008006" key="4">
    <source>
        <dbReference type="Google" id="ProtNLM"/>
    </source>
</evidence>
<evidence type="ECO:0000313" key="3">
    <source>
        <dbReference type="Proteomes" id="UP001589607"/>
    </source>
</evidence>
<comment type="caution">
    <text evidence="2">The sequence shown here is derived from an EMBL/GenBank/DDBJ whole genome shotgun (WGS) entry which is preliminary data.</text>
</comment>
<gene>
    <name evidence="2" type="ORF">ACFFVF_07905</name>
</gene>
<organism evidence="2 3">
    <name type="scientific">Flavobacterium jumunjinense</name>
    <dbReference type="NCBI Taxonomy" id="998845"/>
    <lineage>
        <taxon>Bacteria</taxon>
        <taxon>Pseudomonadati</taxon>
        <taxon>Bacteroidota</taxon>
        <taxon>Flavobacteriia</taxon>
        <taxon>Flavobacteriales</taxon>
        <taxon>Flavobacteriaceae</taxon>
        <taxon>Flavobacterium</taxon>
    </lineage>
</organism>
<evidence type="ECO:0000256" key="1">
    <source>
        <dbReference type="SAM" id="SignalP"/>
    </source>
</evidence>
<accession>A0ABV5GM20</accession>